<accession>A0A3S9PPH8</accession>
<keyword evidence="2" id="KW-0489">Methyltransferase</keyword>
<evidence type="ECO:0000259" key="1">
    <source>
        <dbReference type="Pfam" id="PF13847"/>
    </source>
</evidence>
<gene>
    <name evidence="2" type="ORF">EKH77_26135</name>
</gene>
<dbReference type="PANTHER" id="PTHR43591">
    <property type="entry name" value="METHYLTRANSFERASE"/>
    <property type="match status" value="1"/>
</dbReference>
<dbReference type="Pfam" id="PF13847">
    <property type="entry name" value="Methyltransf_31"/>
    <property type="match status" value="1"/>
</dbReference>
<evidence type="ECO:0000313" key="2">
    <source>
        <dbReference type="EMBL" id="AZQ74234.1"/>
    </source>
</evidence>
<dbReference type="GO" id="GO:0008168">
    <property type="term" value="F:methyltransferase activity"/>
    <property type="evidence" value="ECO:0007669"/>
    <property type="project" value="UniProtKB-KW"/>
</dbReference>
<reference evidence="2 3" key="1">
    <citation type="submission" date="2018-12" db="EMBL/GenBank/DDBJ databases">
        <title>The whole draft genome of Streptomyce luteoverticillatus CGMCC 15060.</title>
        <authorList>
            <person name="Feng Z."/>
            <person name="Chen G."/>
            <person name="Zhang J."/>
            <person name="Zhu H."/>
            <person name="Yu X."/>
            <person name="Zhang W."/>
            <person name="Zhang X."/>
        </authorList>
    </citation>
    <scope>NUCLEOTIDE SEQUENCE [LARGE SCALE GENOMIC DNA]</scope>
    <source>
        <strain evidence="2 3">CGMCC 15060</strain>
    </source>
</reference>
<protein>
    <submittedName>
        <fullName evidence="2">Class I SAM-dependent methyltransferase</fullName>
    </submittedName>
</protein>
<dbReference type="EMBL" id="CP034587">
    <property type="protein sequence ID" value="AZQ74234.1"/>
    <property type="molecule type" value="Genomic_DNA"/>
</dbReference>
<organism evidence="2 3">
    <name type="scientific">Streptomyces luteoverticillatus</name>
    <name type="common">Streptoverticillium luteoverticillatus</name>
    <dbReference type="NCBI Taxonomy" id="66425"/>
    <lineage>
        <taxon>Bacteria</taxon>
        <taxon>Bacillati</taxon>
        <taxon>Actinomycetota</taxon>
        <taxon>Actinomycetes</taxon>
        <taxon>Kitasatosporales</taxon>
        <taxon>Streptomycetaceae</taxon>
        <taxon>Streptomyces</taxon>
    </lineage>
</organism>
<dbReference type="OrthoDB" id="9795634at2"/>
<evidence type="ECO:0000313" key="3">
    <source>
        <dbReference type="Proteomes" id="UP000267900"/>
    </source>
</evidence>
<dbReference type="InterPro" id="IPR025714">
    <property type="entry name" value="Methyltranfer_dom"/>
</dbReference>
<feature type="domain" description="Methyltransferase" evidence="1">
    <location>
        <begin position="45"/>
        <end position="171"/>
    </location>
</feature>
<dbReference type="RefSeq" id="WP_126916737.1">
    <property type="nucleotide sequence ID" value="NZ_CP034587.1"/>
</dbReference>
<dbReference type="Proteomes" id="UP000267900">
    <property type="component" value="Chromosome"/>
</dbReference>
<name>A0A3S9PPH8_STRLT</name>
<keyword evidence="3" id="KW-1185">Reference proteome</keyword>
<dbReference type="Gene3D" id="3.40.50.150">
    <property type="entry name" value="Vaccinia Virus protein VP39"/>
    <property type="match status" value="1"/>
</dbReference>
<dbReference type="CDD" id="cd02440">
    <property type="entry name" value="AdoMet_MTases"/>
    <property type="match status" value="1"/>
</dbReference>
<dbReference type="PANTHER" id="PTHR43591:SF24">
    <property type="entry name" value="2-METHOXY-6-POLYPRENYL-1,4-BENZOQUINOL METHYLASE, MITOCHONDRIAL"/>
    <property type="match status" value="1"/>
</dbReference>
<dbReference type="InterPro" id="IPR029063">
    <property type="entry name" value="SAM-dependent_MTases_sf"/>
</dbReference>
<keyword evidence="2" id="KW-0808">Transferase</keyword>
<sequence>MPERHDERNTASAVYIHGHHESVLRSHGRRRAADSAAYLLPSLEPHHRILDIGCGPGSITADLAALVPYGRVTGLDAAPDVLATARATARERGVSNADFTVGDVRALDFPDGSFDVVHAHQVLQYLDDPVAALREMRRVCRRGGIVAVRDVVYTAMTWYPRVPGLDDWQRLYVDVARAGGGEPDAGSRLLAWARRAGLTDVTATAGAWCWTGAEQRAWWSGLWADRTRSDPYARHAIEGGHTDRAGLETIAAAWHEWGRHEDAWFSVLHGELLCRVN</sequence>
<dbReference type="AlphaFoldDB" id="A0A3S9PPH8"/>
<dbReference type="GO" id="GO:0032259">
    <property type="term" value="P:methylation"/>
    <property type="evidence" value="ECO:0007669"/>
    <property type="project" value="UniProtKB-KW"/>
</dbReference>
<proteinExistence type="predicted"/>
<dbReference type="SUPFAM" id="SSF53335">
    <property type="entry name" value="S-adenosyl-L-methionine-dependent methyltransferases"/>
    <property type="match status" value="1"/>
</dbReference>